<comment type="subcellular location">
    <subcellularLocation>
        <location evidence="1">Cell membrane</location>
        <topology evidence="1">Multi-pass membrane protein</topology>
    </subcellularLocation>
</comment>
<keyword evidence="9 12" id="KW-0472">Membrane</keyword>
<feature type="transmembrane region" description="Helical" evidence="12">
    <location>
        <begin position="69"/>
        <end position="94"/>
    </location>
</feature>
<evidence type="ECO:0000256" key="2">
    <source>
        <dbReference type="ARBA" id="ARBA00006434"/>
    </source>
</evidence>
<evidence type="ECO:0000256" key="7">
    <source>
        <dbReference type="ARBA" id="ARBA00023053"/>
    </source>
</evidence>
<dbReference type="PROSITE" id="PS50283">
    <property type="entry name" value="NA_SOLUT_SYMP_3"/>
    <property type="match status" value="1"/>
</dbReference>
<dbReference type="CDD" id="cd10326">
    <property type="entry name" value="SLC5sbd_NIS-like"/>
    <property type="match status" value="1"/>
</dbReference>
<dbReference type="PANTHER" id="PTHR42985">
    <property type="entry name" value="SODIUM-COUPLED MONOCARBOXYLATE TRANSPORTER"/>
    <property type="match status" value="1"/>
</dbReference>
<dbReference type="Proteomes" id="UP000712007">
    <property type="component" value="Unassembled WGS sequence"/>
</dbReference>
<accession>A0A940DMR3</accession>
<dbReference type="EMBL" id="JADIMV010000140">
    <property type="protein sequence ID" value="MBO8440637.1"/>
    <property type="molecule type" value="Genomic_DNA"/>
</dbReference>
<keyword evidence="6 12" id="KW-1133">Transmembrane helix</keyword>
<keyword evidence="7" id="KW-0915">Sodium</keyword>
<evidence type="ECO:0000256" key="11">
    <source>
        <dbReference type="RuleBase" id="RU362091"/>
    </source>
</evidence>
<dbReference type="Pfam" id="PF00474">
    <property type="entry name" value="SSF"/>
    <property type="match status" value="1"/>
</dbReference>
<feature type="transmembrane region" description="Helical" evidence="12">
    <location>
        <begin position="115"/>
        <end position="142"/>
    </location>
</feature>
<comment type="similarity">
    <text evidence="2 11">Belongs to the sodium:solute symporter (SSF) (TC 2.A.21) family.</text>
</comment>
<dbReference type="InterPro" id="IPR051163">
    <property type="entry name" value="Sodium:Solute_Symporter_SSF"/>
</dbReference>
<dbReference type="GO" id="GO:0015293">
    <property type="term" value="F:symporter activity"/>
    <property type="evidence" value="ECO:0007669"/>
    <property type="project" value="TreeGrafter"/>
</dbReference>
<comment type="caution">
    <text evidence="13">The sequence shown here is derived from an EMBL/GenBank/DDBJ whole genome shotgun (WGS) entry which is preliminary data.</text>
</comment>
<feature type="transmembrane region" description="Helical" evidence="12">
    <location>
        <begin position="363"/>
        <end position="382"/>
    </location>
</feature>
<feature type="transmembrane region" description="Helical" evidence="12">
    <location>
        <begin position="6"/>
        <end position="25"/>
    </location>
</feature>
<keyword evidence="5 12" id="KW-0812">Transmembrane</keyword>
<dbReference type="AlphaFoldDB" id="A0A940DMR3"/>
<evidence type="ECO:0000256" key="1">
    <source>
        <dbReference type="ARBA" id="ARBA00004651"/>
    </source>
</evidence>
<dbReference type="Gene3D" id="1.20.1730.10">
    <property type="entry name" value="Sodium/glucose cotransporter"/>
    <property type="match status" value="1"/>
</dbReference>
<gene>
    <name evidence="13" type="ORF">IAC51_08320</name>
</gene>
<evidence type="ECO:0000256" key="10">
    <source>
        <dbReference type="ARBA" id="ARBA00023201"/>
    </source>
</evidence>
<dbReference type="InterPro" id="IPR001734">
    <property type="entry name" value="Na/solute_symporter"/>
</dbReference>
<dbReference type="GO" id="GO:0005886">
    <property type="term" value="C:plasma membrane"/>
    <property type="evidence" value="ECO:0007669"/>
    <property type="project" value="UniProtKB-SubCell"/>
</dbReference>
<sequence>MYLTILIGYFAVLMLISHLTGRKATDSEFFTASHSSRWYLVAFGMISASISGVSLVSVPGMVTTGQWTYLQTCIGFFFGYIAVAYILLPLYYRLRLTSIYEYLGTRFGLASQKTGSALFIVAKMVTSATKLYIAALLLQMFVFEEWGVPFWLTTVICIAMIWLYTRRGGIKTLVWTDSLQTLLMVGAIIVLTVTAADDVASHGGIWQTVRSSGTSQIFEWDDWSSPRHFVKQFVSGIFIVIVMTGLDQDMMQKNLTCKNLRESRRNMLSYGAAFVPVNLLLLLLGSLIVISAGRHEAALPGAPDDLLPWYTKYFAPPYASAILVIGIISASFSSADSALTSVTTSLYIDFLKGKSGDRLKRNALHFAVCAVFALLVIAFKYISDKSIIDTIYTIVGYAYGPLLGLFAFGLLTHRRVIDRCVPFIAILSPAVCFLTERACAAVGYRFGYELLILNGLITFAALYATSLFAKGKAEAMPATQTDDKQIR</sequence>
<keyword evidence="10" id="KW-0739">Sodium transport</keyword>
<evidence type="ECO:0000256" key="5">
    <source>
        <dbReference type="ARBA" id="ARBA00022692"/>
    </source>
</evidence>
<evidence type="ECO:0000313" key="14">
    <source>
        <dbReference type="Proteomes" id="UP000712007"/>
    </source>
</evidence>
<feature type="transmembrane region" description="Helical" evidence="12">
    <location>
        <begin position="267"/>
        <end position="290"/>
    </location>
</feature>
<organism evidence="13 14">
    <name type="scientific">Candidatus Aphodosoma intestinipullorum</name>
    <dbReference type="NCBI Taxonomy" id="2840674"/>
    <lineage>
        <taxon>Bacteria</taxon>
        <taxon>Pseudomonadati</taxon>
        <taxon>Bacteroidota</taxon>
        <taxon>Bacteroidia</taxon>
        <taxon>Bacteroidales</taxon>
        <taxon>Candidatus Aphodosoma</taxon>
    </lineage>
</organism>
<evidence type="ECO:0000313" key="13">
    <source>
        <dbReference type="EMBL" id="MBO8440637.1"/>
    </source>
</evidence>
<name>A0A940DMR3_9BACT</name>
<keyword evidence="3" id="KW-0813">Transport</keyword>
<reference evidence="13" key="2">
    <citation type="journal article" date="2021" name="PeerJ">
        <title>Extensive microbial diversity within the chicken gut microbiome revealed by metagenomics and culture.</title>
        <authorList>
            <person name="Gilroy R."/>
            <person name="Ravi A."/>
            <person name="Getino M."/>
            <person name="Pursley I."/>
            <person name="Horton D.L."/>
            <person name="Alikhan N.F."/>
            <person name="Baker D."/>
            <person name="Gharbi K."/>
            <person name="Hall N."/>
            <person name="Watson M."/>
            <person name="Adriaenssens E.M."/>
            <person name="Foster-Nyarko E."/>
            <person name="Jarju S."/>
            <person name="Secka A."/>
            <person name="Antonio M."/>
            <person name="Oren A."/>
            <person name="Chaudhuri R.R."/>
            <person name="La Ragione R."/>
            <person name="Hildebrand F."/>
            <person name="Pallen M.J."/>
        </authorList>
    </citation>
    <scope>NUCLEOTIDE SEQUENCE</scope>
    <source>
        <strain evidence="13">3924</strain>
    </source>
</reference>
<dbReference type="InterPro" id="IPR038377">
    <property type="entry name" value="Na/Glc_symporter_sf"/>
</dbReference>
<evidence type="ECO:0000256" key="3">
    <source>
        <dbReference type="ARBA" id="ARBA00022448"/>
    </source>
</evidence>
<protein>
    <submittedName>
        <fullName evidence="13">Sodium:solute symporter</fullName>
    </submittedName>
</protein>
<dbReference type="GO" id="GO:0006814">
    <property type="term" value="P:sodium ion transport"/>
    <property type="evidence" value="ECO:0007669"/>
    <property type="project" value="UniProtKB-KW"/>
</dbReference>
<evidence type="ECO:0000256" key="8">
    <source>
        <dbReference type="ARBA" id="ARBA00023065"/>
    </source>
</evidence>
<feature type="transmembrane region" description="Helical" evidence="12">
    <location>
        <begin position="450"/>
        <end position="469"/>
    </location>
</feature>
<evidence type="ECO:0000256" key="4">
    <source>
        <dbReference type="ARBA" id="ARBA00022475"/>
    </source>
</evidence>
<feature type="transmembrane region" description="Helical" evidence="12">
    <location>
        <begin position="318"/>
        <end position="342"/>
    </location>
</feature>
<reference evidence="13" key="1">
    <citation type="submission" date="2020-10" db="EMBL/GenBank/DDBJ databases">
        <authorList>
            <person name="Gilroy R."/>
        </authorList>
    </citation>
    <scope>NUCLEOTIDE SEQUENCE</scope>
    <source>
        <strain evidence="13">3924</strain>
    </source>
</reference>
<feature type="transmembrane region" description="Helical" evidence="12">
    <location>
        <begin position="229"/>
        <end position="246"/>
    </location>
</feature>
<feature type="transmembrane region" description="Helical" evidence="12">
    <location>
        <begin position="37"/>
        <end position="57"/>
    </location>
</feature>
<feature type="transmembrane region" description="Helical" evidence="12">
    <location>
        <begin position="177"/>
        <end position="196"/>
    </location>
</feature>
<dbReference type="PANTHER" id="PTHR42985:SF47">
    <property type="entry name" value="INTEGRAL MEMBRANE TRANSPORT PROTEIN"/>
    <property type="match status" value="1"/>
</dbReference>
<keyword evidence="4" id="KW-1003">Cell membrane</keyword>
<evidence type="ECO:0000256" key="12">
    <source>
        <dbReference type="SAM" id="Phobius"/>
    </source>
</evidence>
<proteinExistence type="inferred from homology"/>
<feature type="transmembrane region" description="Helical" evidence="12">
    <location>
        <begin position="148"/>
        <end position="165"/>
    </location>
</feature>
<keyword evidence="8" id="KW-0406">Ion transport</keyword>
<evidence type="ECO:0000256" key="6">
    <source>
        <dbReference type="ARBA" id="ARBA00022989"/>
    </source>
</evidence>
<evidence type="ECO:0000256" key="9">
    <source>
        <dbReference type="ARBA" id="ARBA00023136"/>
    </source>
</evidence>
<feature type="transmembrane region" description="Helical" evidence="12">
    <location>
        <begin position="394"/>
        <end position="411"/>
    </location>
</feature>